<proteinExistence type="predicted"/>
<dbReference type="EMBL" id="JANAKD010000500">
    <property type="protein sequence ID" value="KAJ3493317.1"/>
    <property type="molecule type" value="Genomic_DNA"/>
</dbReference>
<gene>
    <name evidence="1" type="ORF">NLG97_g4809</name>
</gene>
<reference evidence="1" key="1">
    <citation type="submission" date="2022-07" db="EMBL/GenBank/DDBJ databases">
        <title>Genome Sequence of Lecanicillium saksenae.</title>
        <authorList>
            <person name="Buettner E."/>
        </authorList>
    </citation>
    <scope>NUCLEOTIDE SEQUENCE</scope>
    <source>
        <strain evidence="1">VT-O1</strain>
    </source>
</reference>
<organism evidence="1 2">
    <name type="scientific">Lecanicillium saksenae</name>
    <dbReference type="NCBI Taxonomy" id="468837"/>
    <lineage>
        <taxon>Eukaryota</taxon>
        <taxon>Fungi</taxon>
        <taxon>Dikarya</taxon>
        <taxon>Ascomycota</taxon>
        <taxon>Pezizomycotina</taxon>
        <taxon>Sordariomycetes</taxon>
        <taxon>Hypocreomycetidae</taxon>
        <taxon>Hypocreales</taxon>
        <taxon>Cordycipitaceae</taxon>
        <taxon>Lecanicillium</taxon>
    </lineage>
</organism>
<accession>A0ACC1QXE7</accession>
<name>A0ACC1QXE7_9HYPO</name>
<evidence type="ECO:0000313" key="2">
    <source>
        <dbReference type="Proteomes" id="UP001148737"/>
    </source>
</evidence>
<dbReference type="Proteomes" id="UP001148737">
    <property type="component" value="Unassembled WGS sequence"/>
</dbReference>
<evidence type="ECO:0000313" key="1">
    <source>
        <dbReference type="EMBL" id="KAJ3493317.1"/>
    </source>
</evidence>
<protein>
    <submittedName>
        <fullName evidence="1">Uncharacterized protein</fullName>
    </submittedName>
</protein>
<comment type="caution">
    <text evidence="1">The sequence shown here is derived from an EMBL/GenBank/DDBJ whole genome shotgun (WGS) entry which is preliminary data.</text>
</comment>
<sequence>MKFIHGPSTHICATAALRTFGEEDGQSVVLADRHTNRRLPSRTTTANPASFASEPFQSIQAPLVLHLTPRAKMSPIKLEGTVEQFFGDEAVRNGDGRSPPAFIAYNPISDVDLMPWLPRNDRYLIQQWRPMGDLDCSPITKLILMPQRMAWALGSMPVIFLRSNGKLDGQSLFDEVEENVARFSAAISLEQRFKGTVCDSMQRVEEATKGSQVMSFLPVDCFAETSPFFDPDTHYELQSKRALALSGLPTPPAQLVDFDLPEMGWTAESVEENIERAVHMIKIRAIPFALKSNSSSGSKGVTLPASYGRKLSRITPLNAALHPYSLILTELLPGDAICLNFFVTGNGDAIFSSCCGQDMSATNHWLGGTIRYSEQATLADRYAGVLAETARFLHSKGFRGPAGIDVMTGEDGVHQVIDLNPRLTGTFVLGCLRPHFAGELGFDEAGLLPFLNFNGTRNEFESTFEKEIQRGEVLVMAWCVDKSRSRSFTGLCIGAKDRAERVRLAERIVSWVERR</sequence>
<keyword evidence="2" id="KW-1185">Reference proteome</keyword>